<dbReference type="AlphaFoldDB" id="A0A6H5HXA7"/>
<feature type="repeat" description="ANK" evidence="3">
    <location>
        <begin position="132"/>
        <end position="164"/>
    </location>
</feature>
<feature type="repeat" description="ANK" evidence="3">
    <location>
        <begin position="165"/>
        <end position="201"/>
    </location>
</feature>
<dbReference type="Gene3D" id="1.25.40.20">
    <property type="entry name" value="Ankyrin repeat-containing domain"/>
    <property type="match status" value="2"/>
</dbReference>
<evidence type="ECO:0000313" key="4">
    <source>
        <dbReference type="EMBL" id="CAB0029375.1"/>
    </source>
</evidence>
<proteinExistence type="predicted"/>
<dbReference type="Pfam" id="PF13857">
    <property type="entry name" value="Ank_5"/>
    <property type="match status" value="1"/>
</dbReference>
<feature type="repeat" description="ANK" evidence="3">
    <location>
        <begin position="246"/>
        <end position="278"/>
    </location>
</feature>
<protein>
    <submittedName>
        <fullName evidence="4">Uncharacterized protein</fullName>
    </submittedName>
</protein>
<dbReference type="Proteomes" id="UP000479190">
    <property type="component" value="Unassembled WGS sequence"/>
</dbReference>
<dbReference type="PANTHER" id="PTHR24123">
    <property type="entry name" value="ANKYRIN REPEAT-CONTAINING"/>
    <property type="match status" value="1"/>
</dbReference>
<dbReference type="PROSITE" id="PS50297">
    <property type="entry name" value="ANK_REP_REGION"/>
    <property type="match status" value="5"/>
</dbReference>
<accession>A0A6H5HXA7</accession>
<dbReference type="PROSITE" id="PS50088">
    <property type="entry name" value="ANK_REPEAT"/>
    <property type="match status" value="7"/>
</dbReference>
<evidence type="ECO:0000313" key="5">
    <source>
        <dbReference type="Proteomes" id="UP000479190"/>
    </source>
</evidence>
<name>A0A6H5HXA7_9HYME</name>
<dbReference type="EMBL" id="CADCXV010000313">
    <property type="protein sequence ID" value="CAB0029375.1"/>
    <property type="molecule type" value="Genomic_DNA"/>
</dbReference>
<dbReference type="SUPFAM" id="SSF48403">
    <property type="entry name" value="Ankyrin repeat"/>
    <property type="match status" value="1"/>
</dbReference>
<dbReference type="Pfam" id="PF00023">
    <property type="entry name" value="Ank"/>
    <property type="match status" value="1"/>
</dbReference>
<dbReference type="InterPro" id="IPR051165">
    <property type="entry name" value="Multifunctional_ANK_Repeat"/>
</dbReference>
<keyword evidence="2 3" id="KW-0040">ANK repeat</keyword>
<feature type="repeat" description="ANK" evidence="3">
    <location>
        <begin position="407"/>
        <end position="439"/>
    </location>
</feature>
<dbReference type="PANTHER" id="PTHR24123:SF33">
    <property type="entry name" value="PROTEIN HOS4"/>
    <property type="match status" value="1"/>
</dbReference>
<keyword evidence="1" id="KW-0677">Repeat</keyword>
<reference evidence="4 5" key="1">
    <citation type="submission" date="2020-02" db="EMBL/GenBank/DDBJ databases">
        <authorList>
            <person name="Ferguson B K."/>
        </authorList>
    </citation>
    <scope>NUCLEOTIDE SEQUENCE [LARGE SCALE GENOMIC DNA]</scope>
</reference>
<dbReference type="Pfam" id="PF12796">
    <property type="entry name" value="Ank_2"/>
    <property type="match status" value="2"/>
</dbReference>
<gene>
    <name evidence="4" type="ORF">TBRA_LOCUS1413</name>
</gene>
<evidence type="ECO:0000256" key="2">
    <source>
        <dbReference type="ARBA" id="ARBA00023043"/>
    </source>
</evidence>
<evidence type="ECO:0000256" key="3">
    <source>
        <dbReference type="PROSITE-ProRule" id="PRU00023"/>
    </source>
</evidence>
<dbReference type="OrthoDB" id="10254686at2759"/>
<organism evidence="4 5">
    <name type="scientific">Trichogramma brassicae</name>
    <dbReference type="NCBI Taxonomy" id="86971"/>
    <lineage>
        <taxon>Eukaryota</taxon>
        <taxon>Metazoa</taxon>
        <taxon>Ecdysozoa</taxon>
        <taxon>Arthropoda</taxon>
        <taxon>Hexapoda</taxon>
        <taxon>Insecta</taxon>
        <taxon>Pterygota</taxon>
        <taxon>Neoptera</taxon>
        <taxon>Endopterygota</taxon>
        <taxon>Hymenoptera</taxon>
        <taxon>Apocrita</taxon>
        <taxon>Proctotrupomorpha</taxon>
        <taxon>Chalcidoidea</taxon>
        <taxon>Trichogrammatidae</taxon>
        <taxon>Trichogramma</taxon>
    </lineage>
</organism>
<evidence type="ECO:0000256" key="1">
    <source>
        <dbReference type="ARBA" id="ARBA00022737"/>
    </source>
</evidence>
<dbReference type="SMART" id="SM00248">
    <property type="entry name" value="ANK"/>
    <property type="match status" value="11"/>
</dbReference>
<keyword evidence="5" id="KW-1185">Reference proteome</keyword>
<feature type="repeat" description="ANK" evidence="3">
    <location>
        <begin position="323"/>
        <end position="355"/>
    </location>
</feature>
<sequence length="773" mass="89896">MKRLREAVDWSDLNSRREFICQLASLIKGWKSRLPNLRVIFQPREINAFLIDAVEILFERKNKIDGSKIITFVVSTGYKDKPDFDANNRPLLNRCTPLHTMVRLGHVDKAAEIVRKLFKIYDKFDVNYIGPKGRTHLHVACQFGLAHIVRKFLDSRQDINCRDLDKNTPLLVALKHPEHDRGTKVVRLLLERGANVALADRRRKTPLHIICGQLNDNEEHYDLIERLFKINEDKRQGMRVNARDKKGCTALRLALDRGHAATVALLLRRGADPTLPDAKRVTPLHAILREGDENWTRLFLEVIGELPRRQQRRQTSRVDAQWKRSTPLHVALECANRDWVKWLLRRGASPNLPNREGRTSFHLISKPRRPNDTGGYYKESALVKSFFAAIDEAQPRRLLWLDFQDKRGNTPLLWALECYSEIAFEALLRRGADPNLANDKGQTALHIICKRRSSFRHAELLFRICDENDRALEIDARDKEGCTPLHLALLKDKHETAKLLLRRGASPNLADEQGSTPLHVICMKDDEDLEKMFFEINAERKQLVMVDERDKEGRTPLQWAVANLKPRTVERLLDRGTKLSSFAFPTESYFAQCHWQWILLSLFEFALIARALAVVDCLESRGYEFCRCEVLTIMKFFDEHKIFDASTDLENDWLDDESFVCEAEKLMIKPCLSLRDLLQLRPEVAAKQFTHREYYQYFQSSVDGLSWQSRELCTRHLCEIMCRKFFWDWALDCLVELTHFRLPAICCEMIMDNLMNKDLLNICLAAGEPRRHQ</sequence>
<feature type="repeat" description="ANK" evidence="3">
    <location>
        <begin position="552"/>
        <end position="584"/>
    </location>
</feature>
<dbReference type="InterPro" id="IPR002110">
    <property type="entry name" value="Ankyrin_rpt"/>
</dbReference>
<dbReference type="InterPro" id="IPR036770">
    <property type="entry name" value="Ankyrin_rpt-contain_sf"/>
</dbReference>
<feature type="repeat" description="ANK" evidence="3">
    <location>
        <begin position="480"/>
        <end position="512"/>
    </location>
</feature>